<accession>A0A1R2CQA0</accession>
<proteinExistence type="predicted"/>
<dbReference type="EMBL" id="MPUH01000087">
    <property type="protein sequence ID" value="OMJ91186.1"/>
    <property type="molecule type" value="Genomic_DNA"/>
</dbReference>
<evidence type="ECO:0000256" key="1">
    <source>
        <dbReference type="SAM" id="MobiDB-lite"/>
    </source>
</evidence>
<dbReference type="AlphaFoldDB" id="A0A1R2CQA0"/>
<name>A0A1R2CQA0_9CILI</name>
<protein>
    <submittedName>
        <fullName evidence="3">Uncharacterized protein</fullName>
    </submittedName>
</protein>
<reference evidence="3 4" key="1">
    <citation type="submission" date="2016-11" db="EMBL/GenBank/DDBJ databases">
        <title>The macronuclear genome of Stentor coeruleus: a giant cell with tiny introns.</title>
        <authorList>
            <person name="Slabodnick M."/>
            <person name="Ruby J.G."/>
            <person name="Reiff S.B."/>
            <person name="Swart E.C."/>
            <person name="Gosai S."/>
            <person name="Prabakaran S."/>
            <person name="Witkowska E."/>
            <person name="Larue G.E."/>
            <person name="Fisher S."/>
            <person name="Freeman R.M."/>
            <person name="Gunawardena J."/>
            <person name="Chu W."/>
            <person name="Stover N.A."/>
            <person name="Gregory B.D."/>
            <person name="Nowacki M."/>
            <person name="Derisi J."/>
            <person name="Roy S.W."/>
            <person name="Marshall W.F."/>
            <person name="Sood P."/>
        </authorList>
    </citation>
    <scope>NUCLEOTIDE SEQUENCE [LARGE SCALE GENOMIC DNA]</scope>
    <source>
        <strain evidence="3">WM001</strain>
    </source>
</reference>
<evidence type="ECO:0000256" key="2">
    <source>
        <dbReference type="SAM" id="Phobius"/>
    </source>
</evidence>
<evidence type="ECO:0000313" key="4">
    <source>
        <dbReference type="Proteomes" id="UP000187209"/>
    </source>
</evidence>
<keyword evidence="2" id="KW-0812">Transmembrane</keyword>
<keyword evidence="4" id="KW-1185">Reference proteome</keyword>
<comment type="caution">
    <text evidence="3">The sequence shown here is derived from an EMBL/GenBank/DDBJ whole genome shotgun (WGS) entry which is preliminary data.</text>
</comment>
<sequence length="109" mass="12864">MEIRVVKEKDYNNGTLGYGGDLWIALIIIEFLIIVAWLKLRKRIQISTSVEDDNRMGNDVRNDVRNDERNDERNDLNQENQEVVKDDSINYCKETDDEENKNEENKDES</sequence>
<gene>
    <name evidence="3" type="ORF">SteCoe_6358</name>
</gene>
<keyword evidence="2" id="KW-1133">Transmembrane helix</keyword>
<feature type="compositionally biased region" description="Basic and acidic residues" evidence="1">
    <location>
        <begin position="52"/>
        <end position="88"/>
    </location>
</feature>
<organism evidence="3 4">
    <name type="scientific">Stentor coeruleus</name>
    <dbReference type="NCBI Taxonomy" id="5963"/>
    <lineage>
        <taxon>Eukaryota</taxon>
        <taxon>Sar</taxon>
        <taxon>Alveolata</taxon>
        <taxon>Ciliophora</taxon>
        <taxon>Postciliodesmatophora</taxon>
        <taxon>Heterotrichea</taxon>
        <taxon>Heterotrichida</taxon>
        <taxon>Stentoridae</taxon>
        <taxon>Stentor</taxon>
    </lineage>
</organism>
<feature type="region of interest" description="Disordered" evidence="1">
    <location>
        <begin position="51"/>
        <end position="109"/>
    </location>
</feature>
<keyword evidence="2" id="KW-0472">Membrane</keyword>
<dbReference type="Proteomes" id="UP000187209">
    <property type="component" value="Unassembled WGS sequence"/>
</dbReference>
<evidence type="ECO:0000313" key="3">
    <source>
        <dbReference type="EMBL" id="OMJ91186.1"/>
    </source>
</evidence>
<feature type="transmembrane region" description="Helical" evidence="2">
    <location>
        <begin position="22"/>
        <end position="40"/>
    </location>
</feature>